<accession>A0AAV1L4K2</accession>
<protein>
    <recommendedName>
        <fullName evidence="2">CCHC-type domain-containing protein</fullName>
    </recommendedName>
</protein>
<sequence>MHKTKTLKEKPEELEMSDKIPLSVLTKFIKPYNGDRESLPAFLTNCDNAILLANSEQQSVLYRYIISQLEGKAQIACSLKTFNSWDELKIFLKTTFGEKKHSTHLLIELQNCRQGNSETVMQYSLRIESCLTRLQSDIHYSSENKSELVGRIAAMEDLALNTFILGLNSNYGYIVRCRNPKNLSEAITHAIEEEKLYILSKISSKSYKQCSICQKSGHDSSSCYNKKKQSHRAYYVNPQNSNYPNSHNISNKNFIKICSYCKNPGHMINECRKRQYNNSIRRNMQPDTRPTTTLPSPSAHTPNRNNMHLCNAQPSTSSTDICNEDLN</sequence>
<dbReference type="EMBL" id="CAVLGL010000083">
    <property type="protein sequence ID" value="CAK1588937.1"/>
    <property type="molecule type" value="Genomic_DNA"/>
</dbReference>
<dbReference type="AlphaFoldDB" id="A0AAV1L4K2"/>
<dbReference type="GO" id="GO:0003676">
    <property type="term" value="F:nucleic acid binding"/>
    <property type="evidence" value="ECO:0007669"/>
    <property type="project" value="InterPro"/>
</dbReference>
<dbReference type="Proteomes" id="UP001314205">
    <property type="component" value="Unassembled WGS sequence"/>
</dbReference>
<dbReference type="PANTHER" id="PTHR19963:SF30">
    <property type="entry name" value="ENDONUCLEASE_EXONUCLEASE_PHOSPHATASE DOMAIN-CONTAINING PROTEIN"/>
    <property type="match status" value="1"/>
</dbReference>
<comment type="caution">
    <text evidence="3">The sequence shown here is derived from an EMBL/GenBank/DDBJ whole genome shotgun (WGS) entry which is preliminary data.</text>
</comment>
<reference evidence="3 4" key="1">
    <citation type="submission" date="2023-11" db="EMBL/GenBank/DDBJ databases">
        <authorList>
            <person name="Hedman E."/>
            <person name="Englund M."/>
            <person name="Stromberg M."/>
            <person name="Nyberg Akerstrom W."/>
            <person name="Nylinder S."/>
            <person name="Jareborg N."/>
            <person name="Kallberg Y."/>
            <person name="Kronander E."/>
        </authorList>
    </citation>
    <scope>NUCLEOTIDE SEQUENCE [LARGE SCALE GENOMIC DNA]</scope>
</reference>
<feature type="compositionally biased region" description="Polar residues" evidence="1">
    <location>
        <begin position="280"/>
        <end position="321"/>
    </location>
</feature>
<organism evidence="3 4">
    <name type="scientific">Parnassius mnemosyne</name>
    <name type="common">clouded apollo</name>
    <dbReference type="NCBI Taxonomy" id="213953"/>
    <lineage>
        <taxon>Eukaryota</taxon>
        <taxon>Metazoa</taxon>
        <taxon>Ecdysozoa</taxon>
        <taxon>Arthropoda</taxon>
        <taxon>Hexapoda</taxon>
        <taxon>Insecta</taxon>
        <taxon>Pterygota</taxon>
        <taxon>Neoptera</taxon>
        <taxon>Endopterygota</taxon>
        <taxon>Lepidoptera</taxon>
        <taxon>Glossata</taxon>
        <taxon>Ditrysia</taxon>
        <taxon>Papilionoidea</taxon>
        <taxon>Papilionidae</taxon>
        <taxon>Parnassiinae</taxon>
        <taxon>Parnassini</taxon>
        <taxon>Parnassius</taxon>
        <taxon>Driopa</taxon>
    </lineage>
</organism>
<proteinExistence type="predicted"/>
<dbReference type="InterPro" id="IPR005162">
    <property type="entry name" value="Retrotrans_gag_dom"/>
</dbReference>
<name>A0AAV1L4K2_9NEOP</name>
<dbReference type="Gene3D" id="4.10.60.10">
    <property type="entry name" value="Zinc finger, CCHC-type"/>
    <property type="match status" value="1"/>
</dbReference>
<dbReference type="GO" id="GO:0008270">
    <property type="term" value="F:zinc ion binding"/>
    <property type="evidence" value="ECO:0007669"/>
    <property type="project" value="InterPro"/>
</dbReference>
<dbReference type="SMART" id="SM00343">
    <property type="entry name" value="ZnF_C2HC"/>
    <property type="match status" value="2"/>
</dbReference>
<dbReference type="InterPro" id="IPR001878">
    <property type="entry name" value="Znf_CCHC"/>
</dbReference>
<dbReference type="Pfam" id="PF03732">
    <property type="entry name" value="Retrotrans_gag"/>
    <property type="match status" value="1"/>
</dbReference>
<evidence type="ECO:0000256" key="1">
    <source>
        <dbReference type="SAM" id="MobiDB-lite"/>
    </source>
</evidence>
<evidence type="ECO:0000313" key="4">
    <source>
        <dbReference type="Proteomes" id="UP001314205"/>
    </source>
</evidence>
<evidence type="ECO:0000313" key="3">
    <source>
        <dbReference type="EMBL" id="CAK1588937.1"/>
    </source>
</evidence>
<keyword evidence="4" id="KW-1185">Reference proteome</keyword>
<gene>
    <name evidence="3" type="ORF">PARMNEM_LOCUS9509</name>
</gene>
<feature type="domain" description="CCHC-type" evidence="2">
    <location>
        <begin position="257"/>
        <end position="273"/>
    </location>
</feature>
<feature type="domain" description="CCHC-type" evidence="2">
    <location>
        <begin position="209"/>
        <end position="225"/>
    </location>
</feature>
<dbReference type="PANTHER" id="PTHR19963">
    <property type="entry name" value="CCHC-TYPE DOMAIN-CONTAINING PROTEIN"/>
    <property type="match status" value="1"/>
</dbReference>
<evidence type="ECO:0000259" key="2">
    <source>
        <dbReference type="SMART" id="SM00343"/>
    </source>
</evidence>
<feature type="region of interest" description="Disordered" evidence="1">
    <location>
        <begin position="280"/>
        <end position="327"/>
    </location>
</feature>